<dbReference type="Gene3D" id="3.40.50.300">
    <property type="entry name" value="P-loop containing nucleotide triphosphate hydrolases"/>
    <property type="match status" value="2"/>
</dbReference>
<evidence type="ECO:0000256" key="4">
    <source>
        <dbReference type="ARBA" id="ARBA00022741"/>
    </source>
</evidence>
<feature type="domain" description="Helicase ATP-binding" evidence="12">
    <location>
        <begin position="84"/>
        <end position="242"/>
    </location>
</feature>
<dbReference type="PRINTS" id="PR00906">
    <property type="entry name" value="SECA"/>
</dbReference>
<dbReference type="AlphaFoldDB" id="A0A1X9PUI3"/>
<dbReference type="PANTHER" id="PTHR30612">
    <property type="entry name" value="SECA INNER MEMBRANE COMPONENT OF SEC PROTEIN SECRETION SYSTEM"/>
    <property type="match status" value="1"/>
</dbReference>
<evidence type="ECO:0000256" key="11">
    <source>
        <dbReference type="RuleBase" id="RU003874"/>
    </source>
</evidence>
<dbReference type="GO" id="GO:0017038">
    <property type="term" value="P:protein import"/>
    <property type="evidence" value="ECO:0007669"/>
    <property type="project" value="InterPro"/>
</dbReference>
<dbReference type="SUPFAM" id="SSF81886">
    <property type="entry name" value="Helical scaffold and wing domains of SecA"/>
    <property type="match status" value="1"/>
</dbReference>
<comment type="subcellular location">
    <subcellularLocation>
        <location evidence="1">Membrane</location>
        <topology evidence="1">Peripheral membrane protein</topology>
    </subcellularLocation>
    <subcellularLocation>
        <location evidence="10">Plastid</location>
        <location evidence="10">Chloroplast stroma</location>
    </subcellularLocation>
    <subcellularLocation>
        <location evidence="10">Plastid</location>
        <location evidence="10">Chloroplast thylakoid membrane</location>
        <topology evidence="10">Peripheral membrane protein</topology>
    </subcellularLocation>
    <text evidence="10">A minor fraction is associated with the chloroplast thylakoid membrane.</text>
</comment>
<evidence type="ECO:0000256" key="1">
    <source>
        <dbReference type="ARBA" id="ARBA00004170"/>
    </source>
</evidence>
<dbReference type="HAMAP" id="MF_01382">
    <property type="entry name" value="SecA"/>
    <property type="match status" value="1"/>
</dbReference>
<dbReference type="SUPFAM" id="SSF52540">
    <property type="entry name" value="P-loop containing nucleoside triphosphate hydrolases"/>
    <property type="match status" value="2"/>
</dbReference>
<dbReference type="InterPro" id="IPR011130">
    <property type="entry name" value="SecA_preprotein_X-link_dom"/>
</dbReference>
<organism evidence="14">
    <name type="scientific">Flintiella sanguinaria</name>
    <dbReference type="NCBI Taxonomy" id="101926"/>
    <lineage>
        <taxon>Eukaryota</taxon>
        <taxon>Rhodophyta</taxon>
        <taxon>Bangiophyceae</taxon>
        <taxon>Porphyridiales</taxon>
        <taxon>Porphyridiaceae</taxon>
        <taxon>Flintiella</taxon>
    </lineage>
</organism>
<dbReference type="GO" id="GO:0006605">
    <property type="term" value="P:protein targeting"/>
    <property type="evidence" value="ECO:0007669"/>
    <property type="project" value="UniProtKB-UniRule"/>
</dbReference>
<feature type="binding site" evidence="10">
    <location>
        <begin position="100"/>
        <end position="104"/>
    </location>
    <ligand>
        <name>ATP</name>
        <dbReference type="ChEBI" id="CHEBI:30616"/>
    </ligand>
</feature>
<dbReference type="Gene3D" id="1.10.3060.10">
    <property type="entry name" value="Helical scaffold and wing domains of SecA"/>
    <property type="match status" value="1"/>
</dbReference>
<dbReference type="CDD" id="cd17928">
    <property type="entry name" value="DEXDc_SecA"/>
    <property type="match status" value="1"/>
</dbReference>
<evidence type="ECO:0000256" key="3">
    <source>
        <dbReference type="ARBA" id="ARBA00022448"/>
    </source>
</evidence>
<evidence type="ECO:0000256" key="9">
    <source>
        <dbReference type="ARBA" id="ARBA00023136"/>
    </source>
</evidence>
<evidence type="ECO:0000259" key="12">
    <source>
        <dbReference type="PROSITE" id="PS51192"/>
    </source>
</evidence>
<evidence type="ECO:0000256" key="10">
    <source>
        <dbReference type="HAMAP-Rule" id="MF_01382"/>
    </source>
</evidence>
<keyword evidence="14" id="KW-0150">Chloroplast</keyword>
<dbReference type="InterPro" id="IPR000185">
    <property type="entry name" value="SecA"/>
</dbReference>
<keyword evidence="7 10" id="KW-1278">Translocase</keyword>
<dbReference type="PROSITE" id="PS01312">
    <property type="entry name" value="SECA"/>
    <property type="match status" value="1"/>
</dbReference>
<dbReference type="GO" id="GO:0009570">
    <property type="term" value="C:chloroplast stroma"/>
    <property type="evidence" value="ECO:0007669"/>
    <property type="project" value="UniProtKB-SubCell"/>
</dbReference>
<dbReference type="CDD" id="cd18803">
    <property type="entry name" value="SF2_C_secA"/>
    <property type="match status" value="1"/>
</dbReference>
<keyword evidence="8 10" id="KW-0811">Translocation</keyword>
<feature type="binding site" evidence="10">
    <location>
        <position position="82"/>
    </location>
    <ligand>
        <name>ATP</name>
        <dbReference type="ChEBI" id="CHEBI:30616"/>
    </ligand>
</feature>
<dbReference type="GO" id="GO:0009535">
    <property type="term" value="C:chloroplast thylakoid membrane"/>
    <property type="evidence" value="ECO:0007669"/>
    <property type="project" value="UniProtKB-SubCell"/>
</dbReference>
<dbReference type="GO" id="GO:0065002">
    <property type="term" value="P:intracellular protein transmembrane transport"/>
    <property type="evidence" value="ECO:0007669"/>
    <property type="project" value="UniProtKB-UniRule"/>
</dbReference>
<keyword evidence="4 10" id="KW-0547">Nucleotide-binding</keyword>
<dbReference type="InterPro" id="IPR011115">
    <property type="entry name" value="SecA_DEAD"/>
</dbReference>
<dbReference type="GO" id="GO:0008564">
    <property type="term" value="F:protein-exporting ATPase activity"/>
    <property type="evidence" value="ECO:0007669"/>
    <property type="project" value="UniProtKB-EC"/>
</dbReference>
<dbReference type="EMBL" id="KY709211">
    <property type="protein sequence ID" value="ARO91167.1"/>
    <property type="molecule type" value="Genomic_DNA"/>
</dbReference>
<evidence type="ECO:0000313" key="14">
    <source>
        <dbReference type="EMBL" id="ARO91167.1"/>
    </source>
</evidence>
<feature type="domain" description="SecA family profile" evidence="13">
    <location>
        <begin position="1"/>
        <end position="674"/>
    </location>
</feature>
<proteinExistence type="inferred from homology"/>
<accession>A0A1X9PUI3</accession>
<protein>
    <recommendedName>
        <fullName evidence="10 11">Protein translocase subunit SecA</fullName>
        <ecNumber evidence="10">7.4.2.8</ecNumber>
    </recommendedName>
</protein>
<dbReference type="InterPro" id="IPR036670">
    <property type="entry name" value="SecA_X-link_sf"/>
</dbReference>
<dbReference type="FunFam" id="3.90.1440.10:FF:000003">
    <property type="entry name" value="Preprotein translocase SecA subunit"/>
    <property type="match status" value="1"/>
</dbReference>
<evidence type="ECO:0000256" key="2">
    <source>
        <dbReference type="ARBA" id="ARBA00007650"/>
    </source>
</evidence>
<reference evidence="14" key="1">
    <citation type="submission" date="2017-03" db="EMBL/GenBank/DDBJ databases">
        <title>The new red algal subphylum Proteorhodophytina comprises the largest and most divergent plastid genomes known.</title>
        <authorList>
            <person name="Munoz-Gomez S.A."/>
            <person name="Mejia-Franco F.G."/>
            <person name="Durnin K."/>
            <person name="Morgan C."/>
            <person name="Grisdale C.J."/>
            <person name="Archibald J.M."/>
            <person name="Slamovits C.H."/>
        </authorList>
    </citation>
    <scope>NUCLEOTIDE SEQUENCE</scope>
    <source>
        <strain evidence="14">UTEX LB2060</strain>
    </source>
</reference>
<evidence type="ECO:0000259" key="13">
    <source>
        <dbReference type="PROSITE" id="PS51196"/>
    </source>
</evidence>
<evidence type="ECO:0000256" key="5">
    <source>
        <dbReference type="ARBA" id="ARBA00022840"/>
    </source>
</evidence>
<dbReference type="InterPro" id="IPR014001">
    <property type="entry name" value="Helicase_ATP-bd"/>
</dbReference>
<dbReference type="InterPro" id="IPR044722">
    <property type="entry name" value="SecA_SF2_C"/>
</dbReference>
<comment type="function">
    <text evidence="10">Has a central role in coupling the hydrolysis of ATP to the transfer of proteins across the thylakoid membrane.</text>
</comment>
<dbReference type="PANTHER" id="PTHR30612:SF0">
    <property type="entry name" value="CHLOROPLAST PROTEIN-TRANSPORTING ATPASE"/>
    <property type="match status" value="1"/>
</dbReference>
<dbReference type="SUPFAM" id="SSF81767">
    <property type="entry name" value="Pre-protein crosslinking domain of SecA"/>
    <property type="match status" value="1"/>
</dbReference>
<dbReference type="NCBIfam" id="TIGR00963">
    <property type="entry name" value="secA"/>
    <property type="match status" value="1"/>
</dbReference>
<dbReference type="Pfam" id="PF07516">
    <property type="entry name" value="SecA_SW"/>
    <property type="match status" value="1"/>
</dbReference>
<dbReference type="PROSITE" id="PS51196">
    <property type="entry name" value="SECA_MOTOR_DEAD"/>
    <property type="match status" value="1"/>
</dbReference>
<dbReference type="InterPro" id="IPR036266">
    <property type="entry name" value="SecA_Wing/Scaffold_sf"/>
</dbReference>
<name>A0A1X9PUI3_9RHOD</name>
<dbReference type="PROSITE" id="PS51192">
    <property type="entry name" value="HELICASE_ATP_BIND_1"/>
    <property type="match status" value="1"/>
</dbReference>
<dbReference type="Gene3D" id="3.90.1440.10">
    <property type="entry name" value="SecA, preprotein cross-linking domain"/>
    <property type="match status" value="1"/>
</dbReference>
<keyword evidence="14" id="KW-0934">Plastid</keyword>
<evidence type="ECO:0000256" key="7">
    <source>
        <dbReference type="ARBA" id="ARBA00022967"/>
    </source>
</evidence>
<geneLocation type="chloroplast" evidence="14"/>
<dbReference type="SMART" id="SM00958">
    <property type="entry name" value="SecA_PP_bind"/>
    <property type="match status" value="1"/>
</dbReference>
<dbReference type="Pfam" id="PF01043">
    <property type="entry name" value="SecA_PP_bind"/>
    <property type="match status" value="1"/>
</dbReference>
<sequence length="889" mass="102644">MFNFLSNGSEKELRECNNLVQKINLLETKYLKISDEELKNKTNEFRKQLNNSKNLDDILVEAFATVREVTRRLLNIRLFDVQLVGGIVLHHGKISEMKTGEGKTLVATLPAYLNALNNNGVHIVTVNDYLARRDSEQIGPIYKFLGLTVGLIQENMDTITRKKNYSCDITYVTNSQLGFDYLRENMATSLDQLVLKSLAFCIIDEIDSVLIDEARTPLIISGPGSSSSDRYVKANILVKSLVKDIDYEVDKKNQTITLTDKGLLTCEKYLNVKNIYDINNPWASFILNAIKAQELYIRDRNYIVKDKEVIIVDENTGRIMTGRRWSDGLHQSIEAKEEVKIQDETKTLASITYQNFFLLYNKLSGMTGTAKTEEIEFEKIYSLNVIVIPTNKTMIRRDLPDLIYKSQSSKWKAIANECYDMFNIGRPVLIGTTSVEYSELLSSLLKHYQINHNLLNAKPENTIRESEIIAQAGRKSMITIATNMAGRGTDIILGGNPEYISKSILRYIFQQNVFNIETFKYIISQFKIPPFDTILQDKLSATYLIVNSSSIDLSNCQSIINSFPNRNNENKLFPNNLFSLFQELYVDLYRHISLCTEEEKMIVKDLGGLYVIGTERHSSRRIDNQLRGRAGRQGDPGESRFFLSLDDTLFQRFPVERLKNVLDTLQLEDETPIQSPLLMKTLESSQKKIESYYFDQRKNIFDYDQVLNRQRQAVYTERRKMLQAKYLKYCILQYGKSLISDLLDTYVLNNTKSSKNIELFLWSVQNLLGIGEQVSSSDIKYMSSDFLYAYFYEQFDITYSMKEIYVEFVIPGAMLEIERFYLLLHIDNSWTEHLSKMSTLMDSVGWRAYGQEDPFTEYKYDAFRLFIVMTVNVRQAVMYSLLGLNLVLN</sequence>
<gene>
    <name evidence="10 14" type="primary">secA</name>
</gene>
<dbReference type="InterPro" id="IPR011116">
    <property type="entry name" value="SecA_Wing/Scaffold"/>
</dbReference>
<dbReference type="InterPro" id="IPR027417">
    <property type="entry name" value="P-loop_NTPase"/>
</dbReference>
<evidence type="ECO:0000256" key="6">
    <source>
        <dbReference type="ARBA" id="ARBA00022927"/>
    </source>
</evidence>
<dbReference type="EC" id="7.4.2.8" evidence="10"/>
<keyword evidence="5 10" id="KW-0067">ATP-binding</keyword>
<keyword evidence="9 10" id="KW-0472">Membrane</keyword>
<dbReference type="GO" id="GO:0005524">
    <property type="term" value="F:ATP binding"/>
    <property type="evidence" value="ECO:0007669"/>
    <property type="project" value="UniProtKB-UniRule"/>
</dbReference>
<dbReference type="InterPro" id="IPR014018">
    <property type="entry name" value="SecA_motor_DEAD"/>
</dbReference>
<keyword evidence="6 10" id="KW-0653">Protein transport</keyword>
<feature type="binding site" evidence="10">
    <location>
        <position position="490"/>
    </location>
    <ligand>
        <name>ATP</name>
        <dbReference type="ChEBI" id="CHEBI:30616"/>
    </ligand>
</feature>
<keyword evidence="3 10" id="KW-0813">Transport</keyword>
<dbReference type="InterPro" id="IPR020937">
    <property type="entry name" value="SecA_CS"/>
</dbReference>
<evidence type="ECO:0000256" key="8">
    <source>
        <dbReference type="ARBA" id="ARBA00023010"/>
    </source>
</evidence>
<dbReference type="Pfam" id="PF21090">
    <property type="entry name" value="P-loop_SecA"/>
    <property type="match status" value="1"/>
</dbReference>
<comment type="similarity">
    <text evidence="2 10 11">Belongs to the SecA family.</text>
</comment>
<comment type="catalytic activity">
    <reaction evidence="10">
        <text>ATP + H2O + cellular proteinSide 1 = ADP + phosphate + cellular proteinSide 2.</text>
        <dbReference type="EC" id="7.4.2.8"/>
    </reaction>
</comment>
<dbReference type="Pfam" id="PF07517">
    <property type="entry name" value="SecA_DEAD"/>
    <property type="match status" value="1"/>
</dbReference>
<dbReference type="SMART" id="SM00957">
    <property type="entry name" value="SecA_DEAD"/>
    <property type="match status" value="1"/>
</dbReference>
<keyword evidence="10" id="KW-0793">Thylakoid</keyword>